<keyword evidence="2" id="KW-0843">Virulence</keyword>
<evidence type="ECO:0000313" key="4">
    <source>
        <dbReference type="EMBL" id="KAF2008965.1"/>
    </source>
</evidence>
<sequence length="517" mass="57189">MNTGAWLLAAAEFLLLGDVIWGLELDFHPSYRNFNPCPPEGCIASARDTDKVSARNVNWTGFYCDDEMVVNPTYFYPEEQWSHFNADAAWVDVIRVYKDFDRIEGVDFSQSIQKTLRIAGGNTRCGDISRRSNCEVEIACEYGMESEDSGPAAPLIWNSLVYIHTIHEEYHDLLLQIATIITPMLRELEYQMAPITPEKDTTWKSCLTDLLTLGTISSSGPFLNSILRTKSYFRQKANEGSSMNETTKDTTMGLVRHSTAIAMHLLSDDRRGEGMWGPESQDSFYAYMGSAVWGWSNATAFALSALFNGGDKNIDLLWDTISGGKLVWGQVDRDKPQFRIMDVVELAANILKSTFAIAIPELWKVTKSHVFVVDSGFGCDDNKPPNDYLTEEAISIAGVCHEEKMYYLAQPKGNSKSGKFSPPKGIKSLDGEAFGSVTKEDLVKGAVRTYLKNGGVNGGGLPDLTNDETINDLLNVDITTPGYIRIPVCSAADALQSWRTKGSDTAENYPCNVPAGK</sequence>
<dbReference type="PANTHER" id="PTHR47700">
    <property type="entry name" value="V CHITINASE, PUTATIVE (AFU_ORTHOLOGUE AFUA_6G13720)-RELATED"/>
    <property type="match status" value="1"/>
</dbReference>
<organism evidence="4 5">
    <name type="scientific">Aaosphaeria arxii CBS 175.79</name>
    <dbReference type="NCBI Taxonomy" id="1450172"/>
    <lineage>
        <taxon>Eukaryota</taxon>
        <taxon>Fungi</taxon>
        <taxon>Dikarya</taxon>
        <taxon>Ascomycota</taxon>
        <taxon>Pezizomycotina</taxon>
        <taxon>Dothideomycetes</taxon>
        <taxon>Pleosporomycetidae</taxon>
        <taxon>Pleosporales</taxon>
        <taxon>Pleosporales incertae sedis</taxon>
        <taxon>Aaosphaeria</taxon>
    </lineage>
</organism>
<protein>
    <submittedName>
        <fullName evidence="4">Uncharacterized protein</fullName>
    </submittedName>
</protein>
<keyword evidence="3" id="KW-0732">Signal</keyword>
<dbReference type="GO" id="GO:0008061">
    <property type="term" value="F:chitin binding"/>
    <property type="evidence" value="ECO:0007669"/>
    <property type="project" value="UniProtKB-KW"/>
</dbReference>
<feature type="chain" id="PRO_5025567815" evidence="3">
    <location>
        <begin position="23"/>
        <end position="517"/>
    </location>
</feature>
<name>A0A6A5X7H1_9PLEO</name>
<keyword evidence="5" id="KW-1185">Reference proteome</keyword>
<dbReference type="InterPro" id="IPR053214">
    <property type="entry name" value="LysM12-like"/>
</dbReference>
<keyword evidence="1" id="KW-0147">Chitin-binding</keyword>
<proteinExistence type="predicted"/>
<feature type="signal peptide" evidence="3">
    <location>
        <begin position="1"/>
        <end position="22"/>
    </location>
</feature>
<evidence type="ECO:0000256" key="3">
    <source>
        <dbReference type="SAM" id="SignalP"/>
    </source>
</evidence>
<dbReference type="Proteomes" id="UP000799778">
    <property type="component" value="Unassembled WGS sequence"/>
</dbReference>
<accession>A0A6A5X7H1</accession>
<dbReference type="PANTHER" id="PTHR47700:SF1">
    <property type="entry name" value="CHITINASE"/>
    <property type="match status" value="1"/>
</dbReference>
<dbReference type="OrthoDB" id="73875at2759"/>
<dbReference type="AlphaFoldDB" id="A0A6A5X7H1"/>
<dbReference type="GeneID" id="54291675"/>
<evidence type="ECO:0000313" key="5">
    <source>
        <dbReference type="Proteomes" id="UP000799778"/>
    </source>
</evidence>
<dbReference type="RefSeq" id="XP_033377304.1">
    <property type="nucleotide sequence ID" value="XM_033534278.1"/>
</dbReference>
<evidence type="ECO:0000256" key="1">
    <source>
        <dbReference type="ARBA" id="ARBA00022669"/>
    </source>
</evidence>
<gene>
    <name evidence="4" type="ORF">BU24DRAFT_497543</name>
</gene>
<evidence type="ECO:0000256" key="2">
    <source>
        <dbReference type="ARBA" id="ARBA00023026"/>
    </source>
</evidence>
<dbReference type="EMBL" id="ML978080">
    <property type="protein sequence ID" value="KAF2008965.1"/>
    <property type="molecule type" value="Genomic_DNA"/>
</dbReference>
<reference evidence="4" key="1">
    <citation type="journal article" date="2020" name="Stud. Mycol.">
        <title>101 Dothideomycetes genomes: a test case for predicting lifestyles and emergence of pathogens.</title>
        <authorList>
            <person name="Haridas S."/>
            <person name="Albert R."/>
            <person name="Binder M."/>
            <person name="Bloem J."/>
            <person name="Labutti K."/>
            <person name="Salamov A."/>
            <person name="Andreopoulos B."/>
            <person name="Baker S."/>
            <person name="Barry K."/>
            <person name="Bills G."/>
            <person name="Bluhm B."/>
            <person name="Cannon C."/>
            <person name="Castanera R."/>
            <person name="Culley D."/>
            <person name="Daum C."/>
            <person name="Ezra D."/>
            <person name="Gonzalez J."/>
            <person name="Henrissat B."/>
            <person name="Kuo A."/>
            <person name="Liang C."/>
            <person name="Lipzen A."/>
            <person name="Lutzoni F."/>
            <person name="Magnuson J."/>
            <person name="Mondo S."/>
            <person name="Nolan M."/>
            <person name="Ohm R."/>
            <person name="Pangilinan J."/>
            <person name="Park H.-J."/>
            <person name="Ramirez L."/>
            <person name="Alfaro M."/>
            <person name="Sun H."/>
            <person name="Tritt A."/>
            <person name="Yoshinaga Y."/>
            <person name="Zwiers L.-H."/>
            <person name="Turgeon B."/>
            <person name="Goodwin S."/>
            <person name="Spatafora J."/>
            <person name="Crous P."/>
            <person name="Grigoriev I."/>
        </authorList>
    </citation>
    <scope>NUCLEOTIDE SEQUENCE</scope>
    <source>
        <strain evidence="4">CBS 175.79</strain>
    </source>
</reference>